<keyword evidence="4" id="KW-1185">Reference proteome</keyword>
<evidence type="ECO:0000256" key="1">
    <source>
        <dbReference type="ARBA" id="ARBA00022614"/>
    </source>
</evidence>
<dbReference type="AlphaFoldDB" id="K3WT22"/>
<dbReference type="Proteomes" id="UP000019132">
    <property type="component" value="Unassembled WGS sequence"/>
</dbReference>
<dbReference type="SMART" id="SM00369">
    <property type="entry name" value="LRR_TYP"/>
    <property type="match status" value="2"/>
</dbReference>
<dbReference type="STRING" id="431595.K3WT22"/>
<dbReference type="eggNOG" id="KOG0531">
    <property type="taxonomic scope" value="Eukaryota"/>
</dbReference>
<evidence type="ECO:0008006" key="5">
    <source>
        <dbReference type="Google" id="ProtNLM"/>
    </source>
</evidence>
<sequence>MPLVTLTRELVAEIARQYPTLQSLNLSKNTLREVRYLDALPWLQQLDLSGNRLRAFPPQLGASCPRLAYVDLGGNAIESLQHVETCENLRALDLRDNRIELFSELQYLQPLQHLEALTLQGNPIARSPTYRREVLSLLPQLQTLDGSDVTPAERLTSANSRAHQWHRHQHQLVRRYKRGQCLHRHES</sequence>
<protein>
    <recommendedName>
        <fullName evidence="5">U2A'/phosphoprotein 32 family A C-terminal domain-containing protein</fullName>
    </recommendedName>
</protein>
<proteinExistence type="predicted"/>
<dbReference type="SUPFAM" id="SSF52058">
    <property type="entry name" value="L domain-like"/>
    <property type="match status" value="1"/>
</dbReference>
<dbReference type="HOGENOM" id="CLU_124716_0_0_1"/>
<dbReference type="Pfam" id="PF13855">
    <property type="entry name" value="LRR_8"/>
    <property type="match status" value="1"/>
</dbReference>
<dbReference type="PROSITE" id="PS51450">
    <property type="entry name" value="LRR"/>
    <property type="match status" value="2"/>
</dbReference>
<accession>K3WT22</accession>
<name>K3WT22_GLOUD</name>
<evidence type="ECO:0000256" key="2">
    <source>
        <dbReference type="ARBA" id="ARBA00022737"/>
    </source>
</evidence>
<keyword evidence="2" id="KW-0677">Repeat</keyword>
<dbReference type="EnsemblProtists" id="PYU1_T008116">
    <property type="protein sequence ID" value="PYU1_T008116"/>
    <property type="gene ID" value="PYU1_G008100"/>
</dbReference>
<reference evidence="4" key="1">
    <citation type="journal article" date="2010" name="Genome Biol.">
        <title>Genome sequence of the necrotrophic plant pathogen Pythium ultimum reveals original pathogenicity mechanisms and effector repertoire.</title>
        <authorList>
            <person name="Levesque C.A."/>
            <person name="Brouwer H."/>
            <person name="Cano L."/>
            <person name="Hamilton J.P."/>
            <person name="Holt C."/>
            <person name="Huitema E."/>
            <person name="Raffaele S."/>
            <person name="Robideau G.P."/>
            <person name="Thines M."/>
            <person name="Win J."/>
            <person name="Zerillo M.M."/>
            <person name="Beakes G.W."/>
            <person name="Boore J.L."/>
            <person name="Busam D."/>
            <person name="Dumas B."/>
            <person name="Ferriera S."/>
            <person name="Fuerstenberg S.I."/>
            <person name="Gachon C.M."/>
            <person name="Gaulin E."/>
            <person name="Govers F."/>
            <person name="Grenville-Briggs L."/>
            <person name="Horner N."/>
            <person name="Hostetler J."/>
            <person name="Jiang R.H."/>
            <person name="Johnson J."/>
            <person name="Krajaejun T."/>
            <person name="Lin H."/>
            <person name="Meijer H.J."/>
            <person name="Moore B."/>
            <person name="Morris P."/>
            <person name="Phuntmart V."/>
            <person name="Puiu D."/>
            <person name="Shetty J."/>
            <person name="Stajich J.E."/>
            <person name="Tripathy S."/>
            <person name="Wawra S."/>
            <person name="van West P."/>
            <person name="Whitty B.R."/>
            <person name="Coutinho P.M."/>
            <person name="Henrissat B."/>
            <person name="Martin F."/>
            <person name="Thomas P.D."/>
            <person name="Tyler B.M."/>
            <person name="De Vries R.P."/>
            <person name="Kamoun S."/>
            <person name="Yandell M."/>
            <person name="Tisserat N."/>
            <person name="Buell C.R."/>
        </authorList>
    </citation>
    <scope>NUCLEOTIDE SEQUENCE</scope>
    <source>
        <strain evidence="4">DAOM:BR144</strain>
    </source>
</reference>
<dbReference type="PANTHER" id="PTHR15454">
    <property type="entry name" value="NISCHARIN RELATED"/>
    <property type="match status" value="1"/>
</dbReference>
<dbReference type="OMA" id="HVETCEN"/>
<dbReference type="VEuPathDB" id="FungiDB:PYU1_G008100"/>
<dbReference type="EMBL" id="GL376619">
    <property type="status" value="NOT_ANNOTATED_CDS"/>
    <property type="molecule type" value="Genomic_DNA"/>
</dbReference>
<keyword evidence="1" id="KW-0433">Leucine-rich repeat</keyword>
<evidence type="ECO:0000313" key="3">
    <source>
        <dbReference type="EnsemblProtists" id="PYU1_T008116"/>
    </source>
</evidence>
<reference evidence="4" key="2">
    <citation type="submission" date="2010-04" db="EMBL/GenBank/DDBJ databases">
        <authorList>
            <person name="Buell R."/>
            <person name="Hamilton J."/>
            <person name="Hostetler J."/>
        </authorList>
    </citation>
    <scope>NUCLEOTIDE SEQUENCE [LARGE SCALE GENOMIC DNA]</scope>
    <source>
        <strain evidence="4">DAOM:BR144</strain>
    </source>
</reference>
<dbReference type="InParanoid" id="K3WT22"/>
<dbReference type="PRINTS" id="PR00019">
    <property type="entry name" value="LEURICHRPT"/>
</dbReference>
<dbReference type="InterPro" id="IPR001611">
    <property type="entry name" value="Leu-rich_rpt"/>
</dbReference>
<organism evidence="3 4">
    <name type="scientific">Globisporangium ultimum (strain ATCC 200006 / CBS 805.95 / DAOM BR144)</name>
    <name type="common">Pythium ultimum</name>
    <dbReference type="NCBI Taxonomy" id="431595"/>
    <lineage>
        <taxon>Eukaryota</taxon>
        <taxon>Sar</taxon>
        <taxon>Stramenopiles</taxon>
        <taxon>Oomycota</taxon>
        <taxon>Peronosporomycetes</taxon>
        <taxon>Pythiales</taxon>
        <taxon>Pythiaceae</taxon>
        <taxon>Globisporangium</taxon>
    </lineage>
</organism>
<dbReference type="InterPro" id="IPR003591">
    <property type="entry name" value="Leu-rich_rpt_typical-subtyp"/>
</dbReference>
<dbReference type="GO" id="GO:0005737">
    <property type="term" value="C:cytoplasm"/>
    <property type="evidence" value="ECO:0007669"/>
    <property type="project" value="TreeGrafter"/>
</dbReference>
<reference evidence="3" key="3">
    <citation type="submission" date="2015-02" db="UniProtKB">
        <authorList>
            <consortium name="EnsemblProtists"/>
        </authorList>
    </citation>
    <scope>IDENTIFICATION</scope>
    <source>
        <strain evidence="3">DAOM BR144</strain>
    </source>
</reference>
<dbReference type="Gene3D" id="3.80.10.10">
    <property type="entry name" value="Ribonuclease Inhibitor"/>
    <property type="match status" value="2"/>
</dbReference>
<dbReference type="InterPro" id="IPR032675">
    <property type="entry name" value="LRR_dom_sf"/>
</dbReference>
<evidence type="ECO:0000313" key="4">
    <source>
        <dbReference type="Proteomes" id="UP000019132"/>
    </source>
</evidence>